<name>A0A8B6DWN1_MYTGA</name>
<sequence length="101" mass="11399">MQGSASNDETVQEEPPDEEKLRTLIQMRMMNQFSYVFPPENELPSDSDLEILTKSAQRTPLSDWDTKVQYITSLSGYMEGLQSEAAKTILDILKSSSHTPT</sequence>
<accession>A0A8B6DWN1</accession>
<keyword evidence="2" id="KW-1185">Reference proteome</keyword>
<comment type="caution">
    <text evidence="1">The sequence shown here is derived from an EMBL/GenBank/DDBJ whole genome shotgun (WGS) entry which is preliminary data.</text>
</comment>
<dbReference type="Proteomes" id="UP000596742">
    <property type="component" value="Unassembled WGS sequence"/>
</dbReference>
<organism evidence="1 2">
    <name type="scientific">Mytilus galloprovincialis</name>
    <name type="common">Mediterranean mussel</name>
    <dbReference type="NCBI Taxonomy" id="29158"/>
    <lineage>
        <taxon>Eukaryota</taxon>
        <taxon>Metazoa</taxon>
        <taxon>Spiralia</taxon>
        <taxon>Lophotrochozoa</taxon>
        <taxon>Mollusca</taxon>
        <taxon>Bivalvia</taxon>
        <taxon>Autobranchia</taxon>
        <taxon>Pteriomorphia</taxon>
        <taxon>Mytilida</taxon>
        <taxon>Mytiloidea</taxon>
        <taxon>Mytilidae</taxon>
        <taxon>Mytilinae</taxon>
        <taxon>Mytilus</taxon>
    </lineage>
</organism>
<proteinExistence type="predicted"/>
<dbReference type="EMBL" id="UYJE01004173">
    <property type="protein sequence ID" value="VDI25642.1"/>
    <property type="molecule type" value="Genomic_DNA"/>
</dbReference>
<evidence type="ECO:0000313" key="2">
    <source>
        <dbReference type="Proteomes" id="UP000596742"/>
    </source>
</evidence>
<gene>
    <name evidence="1" type="ORF">MGAL_10B057443</name>
</gene>
<reference evidence="1" key="1">
    <citation type="submission" date="2018-11" db="EMBL/GenBank/DDBJ databases">
        <authorList>
            <person name="Alioto T."/>
            <person name="Alioto T."/>
        </authorList>
    </citation>
    <scope>NUCLEOTIDE SEQUENCE</scope>
</reference>
<protein>
    <submittedName>
        <fullName evidence="1">Uncharacterized protein</fullName>
    </submittedName>
</protein>
<evidence type="ECO:0000313" key="1">
    <source>
        <dbReference type="EMBL" id="VDI25642.1"/>
    </source>
</evidence>
<dbReference type="AlphaFoldDB" id="A0A8B6DWN1"/>